<comment type="caution">
    <text evidence="2">The sequence shown here is derived from an EMBL/GenBank/DDBJ whole genome shotgun (WGS) entry which is preliminary data.</text>
</comment>
<sequence length="90" mass="10195">MISIKIFHISEIVINIIKSQALSSEKEIYGWLIGFQKEKVSKVLAIIECKRFEQQTLISAIPHAQEFQEISSIMPQGIGPIGIYHSHPFS</sequence>
<gene>
    <name evidence="2" type="ORF">LCGC14_2056190</name>
</gene>
<proteinExistence type="predicted"/>
<dbReference type="GO" id="GO:0008237">
    <property type="term" value="F:metallopeptidase activity"/>
    <property type="evidence" value="ECO:0007669"/>
    <property type="project" value="InterPro"/>
</dbReference>
<dbReference type="SUPFAM" id="SSF102712">
    <property type="entry name" value="JAB1/MPN domain"/>
    <property type="match status" value="1"/>
</dbReference>
<feature type="domain" description="JAB1/MPN/MOV34 metalloenzyme" evidence="1">
    <location>
        <begin position="12"/>
        <end position="89"/>
    </location>
</feature>
<evidence type="ECO:0000313" key="2">
    <source>
        <dbReference type="EMBL" id="KKL75306.1"/>
    </source>
</evidence>
<dbReference type="InterPro" id="IPR000555">
    <property type="entry name" value="JAMM/MPN+_dom"/>
</dbReference>
<organism evidence="2">
    <name type="scientific">marine sediment metagenome</name>
    <dbReference type="NCBI Taxonomy" id="412755"/>
    <lineage>
        <taxon>unclassified sequences</taxon>
        <taxon>metagenomes</taxon>
        <taxon>ecological metagenomes</taxon>
    </lineage>
</organism>
<protein>
    <recommendedName>
        <fullName evidence="1">JAB1/MPN/MOV34 metalloenzyme domain-containing protein</fullName>
    </recommendedName>
</protein>
<evidence type="ECO:0000259" key="1">
    <source>
        <dbReference type="Pfam" id="PF01398"/>
    </source>
</evidence>
<dbReference type="Gene3D" id="3.40.140.10">
    <property type="entry name" value="Cytidine Deaminase, domain 2"/>
    <property type="match status" value="1"/>
</dbReference>
<dbReference type="Pfam" id="PF01398">
    <property type="entry name" value="JAB"/>
    <property type="match status" value="1"/>
</dbReference>
<accession>A0A0F9FA33</accession>
<reference evidence="2" key="1">
    <citation type="journal article" date="2015" name="Nature">
        <title>Complex archaea that bridge the gap between prokaryotes and eukaryotes.</title>
        <authorList>
            <person name="Spang A."/>
            <person name="Saw J.H."/>
            <person name="Jorgensen S.L."/>
            <person name="Zaremba-Niedzwiedzka K."/>
            <person name="Martijn J."/>
            <person name="Lind A.E."/>
            <person name="van Eijk R."/>
            <person name="Schleper C."/>
            <person name="Guy L."/>
            <person name="Ettema T.J."/>
        </authorList>
    </citation>
    <scope>NUCLEOTIDE SEQUENCE</scope>
</reference>
<dbReference type="AlphaFoldDB" id="A0A0F9FA33"/>
<dbReference type="EMBL" id="LAZR01024389">
    <property type="protein sequence ID" value="KKL75306.1"/>
    <property type="molecule type" value="Genomic_DNA"/>
</dbReference>
<name>A0A0F9FA33_9ZZZZ</name>
<feature type="non-terminal residue" evidence="2">
    <location>
        <position position="90"/>
    </location>
</feature>